<dbReference type="InterPro" id="IPR015889">
    <property type="entry name" value="Intradiol_dOase_core"/>
</dbReference>
<evidence type="ECO:0000313" key="3">
    <source>
        <dbReference type="EMBL" id="OYN90236.1"/>
    </source>
</evidence>
<dbReference type="Pfam" id="PF00775">
    <property type="entry name" value="Dioxygenase_C"/>
    <property type="match status" value="1"/>
</dbReference>
<organism evidence="3 4">
    <name type="scientific">Parenemella sanctibonifatiensis</name>
    <dbReference type="NCBI Taxonomy" id="2016505"/>
    <lineage>
        <taxon>Bacteria</taxon>
        <taxon>Bacillati</taxon>
        <taxon>Actinomycetota</taxon>
        <taxon>Actinomycetes</taxon>
        <taxon>Propionibacteriales</taxon>
        <taxon>Propionibacteriaceae</taxon>
        <taxon>Parenemella</taxon>
    </lineage>
</organism>
<protein>
    <submittedName>
        <fullName evidence="3">3,4-dioxygenase subunit beta</fullName>
    </submittedName>
</protein>
<proteinExistence type="predicted"/>
<dbReference type="EMBL" id="NMVJ01000007">
    <property type="protein sequence ID" value="OYN90236.1"/>
    <property type="molecule type" value="Genomic_DNA"/>
</dbReference>
<name>A0A255EFC8_9ACTN</name>
<feature type="region of interest" description="Disordered" evidence="1">
    <location>
        <begin position="292"/>
        <end position="331"/>
    </location>
</feature>
<feature type="compositionally biased region" description="Gly residues" evidence="1">
    <location>
        <begin position="301"/>
        <end position="324"/>
    </location>
</feature>
<keyword evidence="4" id="KW-1185">Reference proteome</keyword>
<dbReference type="GO" id="GO:0016702">
    <property type="term" value="F:oxidoreductase activity, acting on single donors with incorporation of molecular oxygen, incorporation of two atoms of oxygen"/>
    <property type="evidence" value="ECO:0007669"/>
    <property type="project" value="InterPro"/>
</dbReference>
<keyword evidence="3" id="KW-0560">Oxidoreductase</keyword>
<sequence length="331" mass="33711">MTNQQPEFEGRPLARPEDDIEDQGAAFDAVTLLTRRRVLGALGIGVGTVALAACGTAATGESSGGGSSSSFTSGSSTSSTGATVSATEEIPEETNGPYPADGTQDLNILTESGIVRQDIRTSLDGGATAEGVELTMTFVLADMAGGDQPFEGAAVYAWQCDGVGRYSMYTQGVEDQTWLRGVQVADAEGSVSFTTIVPGCYSGRWPHIHFEVYPDLDSATDVENVIATSQVAFPEDMLTEIYQLAEYDGSADNMTGVGSMQDDGIFADSYELQTPVITGSIGEGYVATLPVGIDTTTEPSSGGGGAPGGGGPGGGGPGGGGPGGRQIVSSR</sequence>
<feature type="region of interest" description="Disordered" evidence="1">
    <location>
        <begin position="1"/>
        <end position="22"/>
    </location>
</feature>
<dbReference type="GO" id="GO:0008199">
    <property type="term" value="F:ferric iron binding"/>
    <property type="evidence" value="ECO:0007669"/>
    <property type="project" value="InterPro"/>
</dbReference>
<dbReference type="RefSeq" id="WP_094454349.1">
    <property type="nucleotide sequence ID" value="NZ_NMVJ01000007.1"/>
</dbReference>
<dbReference type="SUPFAM" id="SSF49482">
    <property type="entry name" value="Aromatic compound dioxygenase"/>
    <property type="match status" value="1"/>
</dbReference>
<dbReference type="OrthoDB" id="9800887at2"/>
<feature type="compositionally biased region" description="Basic and acidic residues" evidence="1">
    <location>
        <begin position="8"/>
        <end position="17"/>
    </location>
</feature>
<evidence type="ECO:0000313" key="4">
    <source>
        <dbReference type="Proteomes" id="UP000216300"/>
    </source>
</evidence>
<dbReference type="PANTHER" id="PTHR34315:SF1">
    <property type="entry name" value="INTRADIOL RING-CLEAVAGE DIOXYGENASES DOMAIN-CONTAINING PROTEIN-RELATED"/>
    <property type="match status" value="1"/>
</dbReference>
<keyword evidence="3" id="KW-0223">Dioxygenase</keyword>
<dbReference type="InterPro" id="IPR000627">
    <property type="entry name" value="Intradiol_dOase_C"/>
</dbReference>
<feature type="region of interest" description="Disordered" evidence="1">
    <location>
        <begin position="57"/>
        <end position="105"/>
    </location>
</feature>
<dbReference type="Gene3D" id="2.60.130.10">
    <property type="entry name" value="Aromatic compound dioxygenase"/>
    <property type="match status" value="1"/>
</dbReference>
<dbReference type="Proteomes" id="UP000216300">
    <property type="component" value="Unassembled WGS sequence"/>
</dbReference>
<evidence type="ECO:0000259" key="2">
    <source>
        <dbReference type="Pfam" id="PF00775"/>
    </source>
</evidence>
<dbReference type="AlphaFoldDB" id="A0A255EFC8"/>
<feature type="compositionally biased region" description="Low complexity" evidence="1">
    <location>
        <begin position="68"/>
        <end position="87"/>
    </location>
</feature>
<feature type="domain" description="Intradiol ring-cleavage dioxygenases" evidence="2">
    <location>
        <begin position="119"/>
        <end position="203"/>
    </location>
</feature>
<accession>A0A255EFC8</accession>
<dbReference type="PANTHER" id="PTHR34315">
    <property type="match status" value="1"/>
</dbReference>
<reference evidence="3 4" key="1">
    <citation type="submission" date="2017-07" db="EMBL/GenBank/DDBJ databases">
        <title>Draft whole genome sequences of clinical Proprionibacteriaceae strains.</title>
        <authorList>
            <person name="Bernier A.-M."/>
            <person name="Bernard K."/>
            <person name="Domingo M.-C."/>
        </authorList>
    </citation>
    <scope>NUCLEOTIDE SEQUENCE [LARGE SCALE GENOMIC DNA]</scope>
    <source>
        <strain evidence="3 4">NML 150081</strain>
    </source>
</reference>
<comment type="caution">
    <text evidence="3">The sequence shown here is derived from an EMBL/GenBank/DDBJ whole genome shotgun (WGS) entry which is preliminary data.</text>
</comment>
<gene>
    <name evidence="3" type="ORF">CGZ91_08695</name>
</gene>
<evidence type="ECO:0000256" key="1">
    <source>
        <dbReference type="SAM" id="MobiDB-lite"/>
    </source>
</evidence>